<dbReference type="PANTHER" id="PTHR43712">
    <property type="entry name" value="PUTATIVE (AFU_ORTHOLOGUE AFUA_4G14580)-RELATED"/>
    <property type="match status" value="1"/>
</dbReference>
<keyword evidence="6" id="KW-1185">Reference proteome</keyword>
<dbReference type="PROSITE" id="PS51683">
    <property type="entry name" value="SAM_OMT_II"/>
    <property type="match status" value="1"/>
</dbReference>
<gene>
    <name evidence="5" type="ORF">B0T10DRAFT_610343</name>
</gene>
<accession>A0A9P8VU74</accession>
<reference evidence="5 6" key="1">
    <citation type="journal article" date="2021" name="Nat. Commun.">
        <title>Genetic determinants of endophytism in the Arabidopsis root mycobiome.</title>
        <authorList>
            <person name="Mesny F."/>
            <person name="Miyauchi S."/>
            <person name="Thiergart T."/>
            <person name="Pickel B."/>
            <person name="Atanasova L."/>
            <person name="Karlsson M."/>
            <person name="Huettel B."/>
            <person name="Barry K.W."/>
            <person name="Haridas S."/>
            <person name="Chen C."/>
            <person name="Bauer D."/>
            <person name="Andreopoulos W."/>
            <person name="Pangilinan J."/>
            <person name="LaButti K."/>
            <person name="Riley R."/>
            <person name="Lipzen A."/>
            <person name="Clum A."/>
            <person name="Drula E."/>
            <person name="Henrissat B."/>
            <person name="Kohler A."/>
            <person name="Grigoriev I.V."/>
            <person name="Martin F.M."/>
            <person name="Hacquard S."/>
        </authorList>
    </citation>
    <scope>NUCLEOTIDE SEQUENCE [LARGE SCALE GENOMIC DNA]</scope>
    <source>
        <strain evidence="5 6">MPI-CAGE-CH-0241</strain>
    </source>
</reference>
<dbReference type="PANTHER" id="PTHR43712:SF12">
    <property type="entry name" value="STERIGMATOCYSTIN 8-O-METHYLTRANSFERASE"/>
    <property type="match status" value="1"/>
</dbReference>
<name>A0A9P8VU74_9HYPO</name>
<keyword evidence="1 5" id="KW-0489">Methyltransferase</keyword>
<dbReference type="OrthoDB" id="1606438at2759"/>
<proteinExistence type="predicted"/>
<dbReference type="InterPro" id="IPR016461">
    <property type="entry name" value="COMT-like"/>
</dbReference>
<dbReference type="Proteomes" id="UP000777438">
    <property type="component" value="Unassembled WGS sequence"/>
</dbReference>
<dbReference type="InterPro" id="IPR029063">
    <property type="entry name" value="SAM-dependent_MTases_sf"/>
</dbReference>
<dbReference type="CDD" id="cd02440">
    <property type="entry name" value="AdoMet_MTases"/>
    <property type="match status" value="1"/>
</dbReference>
<dbReference type="Gene3D" id="3.40.50.150">
    <property type="entry name" value="Vaccinia Virus protein VP39"/>
    <property type="match status" value="1"/>
</dbReference>
<evidence type="ECO:0000259" key="4">
    <source>
        <dbReference type="Pfam" id="PF00891"/>
    </source>
</evidence>
<dbReference type="GO" id="GO:0008171">
    <property type="term" value="F:O-methyltransferase activity"/>
    <property type="evidence" value="ECO:0007669"/>
    <property type="project" value="InterPro"/>
</dbReference>
<evidence type="ECO:0000256" key="3">
    <source>
        <dbReference type="ARBA" id="ARBA00022691"/>
    </source>
</evidence>
<dbReference type="GO" id="GO:0032259">
    <property type="term" value="P:methylation"/>
    <property type="evidence" value="ECO:0007669"/>
    <property type="project" value="UniProtKB-KW"/>
</dbReference>
<dbReference type="EMBL" id="JAGPYM010000035">
    <property type="protein sequence ID" value="KAH6876328.1"/>
    <property type="molecule type" value="Genomic_DNA"/>
</dbReference>
<evidence type="ECO:0000256" key="2">
    <source>
        <dbReference type="ARBA" id="ARBA00022679"/>
    </source>
</evidence>
<dbReference type="Pfam" id="PF00891">
    <property type="entry name" value="Methyltransf_2"/>
    <property type="match status" value="1"/>
</dbReference>
<comment type="caution">
    <text evidence="5">The sequence shown here is derived from an EMBL/GenBank/DDBJ whole genome shotgun (WGS) entry which is preliminary data.</text>
</comment>
<dbReference type="SUPFAM" id="SSF53335">
    <property type="entry name" value="S-adenosyl-L-methionine-dependent methyltransferases"/>
    <property type="match status" value="1"/>
</dbReference>
<organism evidence="5 6">
    <name type="scientific">Thelonectria olida</name>
    <dbReference type="NCBI Taxonomy" id="1576542"/>
    <lineage>
        <taxon>Eukaryota</taxon>
        <taxon>Fungi</taxon>
        <taxon>Dikarya</taxon>
        <taxon>Ascomycota</taxon>
        <taxon>Pezizomycotina</taxon>
        <taxon>Sordariomycetes</taxon>
        <taxon>Hypocreomycetidae</taxon>
        <taxon>Hypocreales</taxon>
        <taxon>Nectriaceae</taxon>
        <taxon>Thelonectria</taxon>
    </lineage>
</organism>
<sequence>MTNATPSLTSLAEAISQASSALASKLEQDGHAAPSFTEDGLAEYPKSPEILGLRMQLLDAATDMYRLALGPTDASFLGPIFLNYDATIMDILNQFDFWSAVPLGGSATYSEIATRVNLPENLVRRILKYAIAIRFFASAPNAPGSIVHTSLSAVPAKQHLIRSWLRHNFEEARPGALHMAEAFRKFSSGKETSSEEPLESGFAVADIDRIGKPEYFWDYLDRSVEGKPEGWRATKFAESMQAAAGASAIKVEDLLKMGYDWSKLGEVTVVDIGGSSGHDAIHLANTFPGLSIVVQDLPKVQAAFDEQIPEELKSRIRFETRDFFTPQNTKGQVYMLKMILHDWPDKYAAKILTTLLPHLESGSRVLLVEAVAPPDTEALPFATLGRMMNGADLQMLNAFNSLERSLEDWKGLLNKVDERLKITYVSNLPGALHQFLEIRLEN</sequence>
<feature type="domain" description="O-methyltransferase C-terminal" evidence="4">
    <location>
        <begin position="239"/>
        <end position="414"/>
    </location>
</feature>
<dbReference type="AlphaFoldDB" id="A0A9P8VU74"/>
<evidence type="ECO:0000313" key="6">
    <source>
        <dbReference type="Proteomes" id="UP000777438"/>
    </source>
</evidence>
<evidence type="ECO:0000256" key="1">
    <source>
        <dbReference type="ARBA" id="ARBA00022603"/>
    </source>
</evidence>
<keyword evidence="3" id="KW-0949">S-adenosyl-L-methionine</keyword>
<evidence type="ECO:0000313" key="5">
    <source>
        <dbReference type="EMBL" id="KAH6876328.1"/>
    </source>
</evidence>
<dbReference type="InterPro" id="IPR001077">
    <property type="entry name" value="COMT_C"/>
</dbReference>
<keyword evidence="2" id="KW-0808">Transferase</keyword>
<protein>
    <submittedName>
        <fullName evidence="5">S-adenosyl-L-methionine-dependent methyltransferase</fullName>
    </submittedName>
</protein>